<dbReference type="Gene3D" id="3.10.10.10">
    <property type="entry name" value="HIV Type 1 Reverse Transcriptase, subunit A, domain 1"/>
    <property type="match status" value="1"/>
</dbReference>
<name>A0ABM4VHN9_COFAR</name>
<gene>
    <name evidence="4" type="primary">LOC140013599</name>
</gene>
<feature type="compositionally biased region" description="Polar residues" evidence="1">
    <location>
        <begin position="535"/>
        <end position="548"/>
    </location>
</feature>
<feature type="region of interest" description="Disordered" evidence="1">
    <location>
        <begin position="451"/>
        <end position="549"/>
    </location>
</feature>
<evidence type="ECO:0000313" key="3">
    <source>
        <dbReference type="Proteomes" id="UP001652660"/>
    </source>
</evidence>
<dbReference type="CDD" id="cd00303">
    <property type="entry name" value="retropepsin_like"/>
    <property type="match status" value="1"/>
</dbReference>
<feature type="region of interest" description="Disordered" evidence="1">
    <location>
        <begin position="122"/>
        <end position="144"/>
    </location>
</feature>
<feature type="compositionally biased region" description="Basic and acidic residues" evidence="1">
    <location>
        <begin position="332"/>
        <end position="349"/>
    </location>
</feature>
<evidence type="ECO:0000259" key="2">
    <source>
        <dbReference type="Pfam" id="PF03732"/>
    </source>
</evidence>
<keyword evidence="3" id="KW-1185">Reference proteome</keyword>
<dbReference type="InterPro" id="IPR005162">
    <property type="entry name" value="Retrotrans_gag_dom"/>
</dbReference>
<accession>A0ABM4VHN9</accession>
<dbReference type="Gene3D" id="2.40.70.10">
    <property type="entry name" value="Acid Proteases"/>
    <property type="match status" value="1"/>
</dbReference>
<feature type="region of interest" description="Disordered" evidence="1">
    <location>
        <begin position="68"/>
        <end position="109"/>
    </location>
</feature>
<dbReference type="Proteomes" id="UP001652660">
    <property type="component" value="Chromosome 8c"/>
</dbReference>
<feature type="region of interest" description="Disordered" evidence="1">
    <location>
        <begin position="1"/>
        <end position="51"/>
    </location>
</feature>
<protein>
    <recommendedName>
        <fullName evidence="2">Retrotransposon gag domain-containing protein</fullName>
    </recommendedName>
</protein>
<dbReference type="PANTHER" id="PTHR33223">
    <property type="entry name" value="CCHC-TYPE DOMAIN-CONTAINING PROTEIN"/>
    <property type="match status" value="1"/>
</dbReference>
<dbReference type="RefSeq" id="XP_071919050.1">
    <property type="nucleotide sequence ID" value="XM_072062949.1"/>
</dbReference>
<sequence>MKPTRSRSRKALAIGAEQSNAAQQDDISEGQESPRTQPANEEAITRMDEFVNENPTIFEKLGRYLKRQGKQKAEFSKRKSDGSPVDSSEEESDGRRLSRSASKRTFSKATSRVASITKAFSRGLLGQRSEEEPRPMGRPGVDYMRVPPFTDDINEERLPPNFKLPSIPSYDGRGDPDDHIHAFISAFHLYCIPDPVICRAFPVFLQGTARKWFTSLEPRSISTLGELVERFLHRFISSQPTTRTSAYLLSMQQNPGESLRSYVQRFNEESVQIPDPNEQVTIAAFTHGLVSGVFNTGIHKKFPRTLYELWSKVEKGIQAEDLNCMKKEVQAARPRADARKGKKQGRTEVKTGCGFQSPGRDRRSVFDRISKGKAPIPESDLIPLNTSRSQVLSVMEQNNLGKAPPKMYGSRDKRNSNLYYLYHRDIGHETEDCNDLKRKIENLIRQGHLKQFIRRSDQRRDNRRNGRGDHRRDERRTSRSSCRPPEGPRESKRPPPDGSSGPGLGYGPNIAGVINTIAGGPTGGDSQNSRKRTYRQANPDQADSSSRLSEVISYGPTDLVPAASSSHEALVIEVLTNNYIVKKVYIDPGSSVDVMYLRTFENLKLTREQMTPVRTPLVGFGGHVVHPEGMVTLTVTVGHHPRCRTIPVNFVVVKADSPYNLLLGRPTLNALRAVYSTYHLSFKFPTPAGVAEVSSDVCTARECYLATLQVASPSTSGVRTEKRSNILSIDSIDAQRTEKVPRLETGDEVEEFPLDPTKPDQTVRVGTRLPSLVKRGMMDLLREYRNVFAWASVEVQGVPHHLMIHELNVDPQVRQVKQKRRHLGAERSRAVGEEVDKLLPAKIIREVQYPTWLSNPVMVKKDTGLGECASISPTSTKLVPRTATHCPRLTPWWTQQWAMRSSTFLMPLRGITRSE</sequence>
<feature type="compositionally biased region" description="Basic and acidic residues" evidence="1">
    <location>
        <begin position="486"/>
        <end position="495"/>
    </location>
</feature>
<feature type="compositionally biased region" description="Polar residues" evidence="1">
    <location>
        <begin position="17"/>
        <end position="39"/>
    </location>
</feature>
<feature type="compositionally biased region" description="Basic and acidic residues" evidence="1">
    <location>
        <begin position="71"/>
        <end position="81"/>
    </location>
</feature>
<dbReference type="SUPFAM" id="SSF56672">
    <property type="entry name" value="DNA/RNA polymerases"/>
    <property type="match status" value="1"/>
</dbReference>
<feature type="compositionally biased region" description="Basic residues" evidence="1">
    <location>
        <begin position="97"/>
        <end position="106"/>
    </location>
</feature>
<evidence type="ECO:0000313" key="4">
    <source>
        <dbReference type="RefSeq" id="XP_071919050.1"/>
    </source>
</evidence>
<reference evidence="4" key="1">
    <citation type="submission" date="2025-08" db="UniProtKB">
        <authorList>
            <consortium name="RefSeq"/>
        </authorList>
    </citation>
    <scope>IDENTIFICATION</scope>
    <source>
        <tissue evidence="4">Leaves</tissue>
    </source>
</reference>
<feature type="compositionally biased region" description="Basic and acidic residues" evidence="1">
    <location>
        <begin position="454"/>
        <end position="477"/>
    </location>
</feature>
<feature type="compositionally biased region" description="Basic residues" evidence="1">
    <location>
        <begin position="1"/>
        <end position="10"/>
    </location>
</feature>
<dbReference type="GeneID" id="140013599"/>
<proteinExistence type="predicted"/>
<feature type="region of interest" description="Disordered" evidence="1">
    <location>
        <begin position="332"/>
        <end position="362"/>
    </location>
</feature>
<dbReference type="InterPro" id="IPR021109">
    <property type="entry name" value="Peptidase_aspartic_dom_sf"/>
</dbReference>
<evidence type="ECO:0000256" key="1">
    <source>
        <dbReference type="SAM" id="MobiDB-lite"/>
    </source>
</evidence>
<dbReference type="InterPro" id="IPR043502">
    <property type="entry name" value="DNA/RNA_pol_sf"/>
</dbReference>
<dbReference type="Pfam" id="PF03732">
    <property type="entry name" value="Retrotrans_gag"/>
    <property type="match status" value="1"/>
</dbReference>
<dbReference type="PANTHER" id="PTHR33223:SF10">
    <property type="entry name" value="AMINOTRANSFERASE-LIKE PLANT MOBILE DOMAIN-CONTAINING PROTEIN"/>
    <property type="match status" value="1"/>
</dbReference>
<feature type="domain" description="Retrotransposon gag" evidence="2">
    <location>
        <begin position="200"/>
        <end position="289"/>
    </location>
</feature>
<organism evidence="3 4">
    <name type="scientific">Coffea arabica</name>
    <name type="common">Arabian coffee</name>
    <dbReference type="NCBI Taxonomy" id="13443"/>
    <lineage>
        <taxon>Eukaryota</taxon>
        <taxon>Viridiplantae</taxon>
        <taxon>Streptophyta</taxon>
        <taxon>Embryophyta</taxon>
        <taxon>Tracheophyta</taxon>
        <taxon>Spermatophyta</taxon>
        <taxon>Magnoliopsida</taxon>
        <taxon>eudicotyledons</taxon>
        <taxon>Gunneridae</taxon>
        <taxon>Pentapetalae</taxon>
        <taxon>asterids</taxon>
        <taxon>lamiids</taxon>
        <taxon>Gentianales</taxon>
        <taxon>Rubiaceae</taxon>
        <taxon>Ixoroideae</taxon>
        <taxon>Gardenieae complex</taxon>
        <taxon>Bertiereae - Coffeeae clade</taxon>
        <taxon>Coffeeae</taxon>
        <taxon>Coffea</taxon>
    </lineage>
</organism>